<feature type="region of interest" description="Disordered" evidence="1">
    <location>
        <begin position="1023"/>
        <end position="1046"/>
    </location>
</feature>
<feature type="compositionally biased region" description="Low complexity" evidence="1">
    <location>
        <begin position="260"/>
        <end position="283"/>
    </location>
</feature>
<feature type="compositionally biased region" description="Polar residues" evidence="1">
    <location>
        <begin position="443"/>
        <end position="459"/>
    </location>
</feature>
<proteinExistence type="predicted"/>
<keyword evidence="3" id="KW-1185">Reference proteome</keyword>
<feature type="region of interest" description="Disordered" evidence="1">
    <location>
        <begin position="125"/>
        <end position="287"/>
    </location>
</feature>
<feature type="compositionally biased region" description="Low complexity" evidence="1">
    <location>
        <begin position="360"/>
        <end position="371"/>
    </location>
</feature>
<gene>
    <name evidence="2" type="ORF">K457DRAFT_300011</name>
</gene>
<feature type="region of interest" description="Disordered" evidence="1">
    <location>
        <begin position="715"/>
        <end position="735"/>
    </location>
</feature>
<feature type="compositionally biased region" description="Low complexity" evidence="1">
    <location>
        <begin position="134"/>
        <end position="143"/>
    </location>
</feature>
<feature type="region of interest" description="Disordered" evidence="1">
    <location>
        <begin position="344"/>
        <end position="377"/>
    </location>
</feature>
<organism evidence="2 3">
    <name type="scientific">Linnemannia elongata AG-77</name>
    <dbReference type="NCBI Taxonomy" id="1314771"/>
    <lineage>
        <taxon>Eukaryota</taxon>
        <taxon>Fungi</taxon>
        <taxon>Fungi incertae sedis</taxon>
        <taxon>Mucoromycota</taxon>
        <taxon>Mortierellomycotina</taxon>
        <taxon>Mortierellomycetes</taxon>
        <taxon>Mortierellales</taxon>
        <taxon>Mortierellaceae</taxon>
        <taxon>Linnemannia</taxon>
    </lineage>
</organism>
<feature type="region of interest" description="Disordered" evidence="1">
    <location>
        <begin position="782"/>
        <end position="801"/>
    </location>
</feature>
<reference evidence="2 3" key="1">
    <citation type="submission" date="2016-05" db="EMBL/GenBank/DDBJ databases">
        <title>Genome sequencing reveals origins of a unique bacterial endosymbiosis in the earliest lineages of terrestrial Fungi.</title>
        <authorList>
            <consortium name="DOE Joint Genome Institute"/>
            <person name="Uehling J."/>
            <person name="Gryganskyi A."/>
            <person name="Hameed K."/>
            <person name="Tschaplinski T."/>
            <person name="Misztal P."/>
            <person name="Wu S."/>
            <person name="Desiro A."/>
            <person name="Vande Pol N."/>
            <person name="Du Z.-Y."/>
            <person name="Zienkiewicz A."/>
            <person name="Zienkiewicz K."/>
            <person name="Morin E."/>
            <person name="Tisserant E."/>
            <person name="Splivallo R."/>
            <person name="Hainaut M."/>
            <person name="Henrissat B."/>
            <person name="Ohm R."/>
            <person name="Kuo A."/>
            <person name="Yan J."/>
            <person name="Lipzen A."/>
            <person name="Nolan M."/>
            <person name="Labutti K."/>
            <person name="Barry K."/>
            <person name="Goldstein A."/>
            <person name="Labbe J."/>
            <person name="Schadt C."/>
            <person name="Tuskan G."/>
            <person name="Grigoriev I."/>
            <person name="Martin F."/>
            <person name="Vilgalys R."/>
            <person name="Bonito G."/>
        </authorList>
    </citation>
    <scope>NUCLEOTIDE SEQUENCE [LARGE SCALE GENOMIC DNA]</scope>
    <source>
        <strain evidence="2 3">AG-77</strain>
    </source>
</reference>
<feature type="compositionally biased region" description="Low complexity" evidence="1">
    <location>
        <begin position="179"/>
        <end position="200"/>
    </location>
</feature>
<evidence type="ECO:0000313" key="2">
    <source>
        <dbReference type="EMBL" id="OAQ22534.1"/>
    </source>
</evidence>
<feature type="compositionally biased region" description="Polar residues" evidence="1">
    <location>
        <begin position="491"/>
        <end position="501"/>
    </location>
</feature>
<feature type="compositionally biased region" description="Polar residues" evidence="1">
    <location>
        <begin position="201"/>
        <end position="210"/>
    </location>
</feature>
<sequence>MLTPAPSVCQAPADSSNSYSNLIPSTLLLSDAAWLSISGEYNNSQHHNHHHSLRHQRSSPNARLSKLSKTTQYSRHSRFQHRQNHHHHDRPSRQFVATTSSAIFGDWDIDLKVDRRTLARLKKTEEAAGGGGRRVASATTAAAAGGGGGGGRGGRAGGRASITLGPGPGIHTGASGMQPLSTLPSAFSSSATSSPPQQASGANTNSTTASHALKGQRQSSNNNSTDNTPSPSSASPTIITPPCTSSHKNNSPPTAGGPQKKTNGTTPTKIITTTTASTPSGSKVQDESNALVAPSAKSSFLKALGKFKSKHLQQKRSSAPPVIVAIDTPSSLSDRRASYIIPPIQFNDQENDKPISNILESSSSASPEAPAQGPQVQCEDIHASEELALEGSSSLRIKLKNRMSSTLASMKSSSNLRDKAKAQQQSSTSDNTTSQSNERHQSAFVTFSPSTEEPQQQKQGTGSNVSSSTTSGSGKNRQSKTFWTFPRVRLESSQGSKRQPNSFDTLAAASTAAAAEKASAPVQDELVVEDVTMRSLEPGPAEDGATSLHEQLEELKVEELDSDHSLDIIQPSDYEDYTQFAELPLKKRKKLERSFAAAAAAAANGEQPSKRDSSVRVGADAMKRFLTLQRKDTSTTTTTAGGDATEEVVTERDLGTPGNSKKRPPSSTETRGSVAKRTGQQASEWRRSIMKSLHIGKNQQGSKAIAAAETSTQAANASLDTVPESAQDSGTAADTDAVVGADSVVSIRSRSLTTSTHPALLATTIAKPRTPGLRRETLEMAMRRRRQSSVARTNISDTDIPPSLPRSSDFFSLDNYSSTNVTHTFTSFTLELADMYAHEVVNNSATPGLFNFKRRQSRLTMSSHVGMDIDTDQDFRGFDSDGDAISGYTGDADISMEEIHVRPKTPTTPRPSPGLLKTRARESNAMPTDMFPRRKISSVDGDSDTVSELPSLMIRTRDLNRSSGGGFSSKPRPVSGSSFEMDYEQQGNAAEASSPRSPRRAGGAMSPAFQRKFSRGMMTLNSVAEGGSSASDSPAPVAKSPRGGAPMSMEEVVSWKPRNMYSQQQQHPRPFVPALDTKPLKPTRGSGLSSSTTLVPSSRTPHSLRVLGPWYSPPPTILVVFVVLPSAPEPSLCRHSGP</sequence>
<feature type="compositionally biased region" description="Basic residues" evidence="1">
    <location>
        <begin position="75"/>
        <end position="90"/>
    </location>
</feature>
<name>A0A197JDK9_9FUNG</name>
<protein>
    <submittedName>
        <fullName evidence="2">Uncharacterized protein</fullName>
    </submittedName>
</protein>
<feature type="compositionally biased region" description="Gly residues" evidence="1">
    <location>
        <begin position="144"/>
        <end position="157"/>
    </location>
</feature>
<feature type="compositionally biased region" description="Low complexity" evidence="1">
    <location>
        <begin position="634"/>
        <end position="643"/>
    </location>
</feature>
<dbReference type="OrthoDB" id="2444153at2759"/>
<feature type="compositionally biased region" description="Low complexity" evidence="1">
    <location>
        <begin position="423"/>
        <end position="436"/>
    </location>
</feature>
<feature type="compositionally biased region" description="Low complexity" evidence="1">
    <location>
        <begin position="1082"/>
        <end position="1099"/>
    </location>
</feature>
<feature type="compositionally biased region" description="Polar residues" evidence="1">
    <location>
        <begin position="788"/>
        <end position="797"/>
    </location>
</feature>
<feature type="region of interest" description="Disordered" evidence="1">
    <location>
        <begin position="900"/>
        <end position="1005"/>
    </location>
</feature>
<accession>A0A197JDK9</accession>
<dbReference type="EMBL" id="KV442157">
    <property type="protein sequence ID" value="OAQ22534.1"/>
    <property type="molecule type" value="Genomic_DNA"/>
</dbReference>
<feature type="compositionally biased region" description="Basic residues" evidence="1">
    <location>
        <begin position="46"/>
        <end position="57"/>
    </location>
</feature>
<feature type="region of interest" description="Disordered" evidence="1">
    <location>
        <begin position="406"/>
        <end position="501"/>
    </location>
</feature>
<feature type="region of interest" description="Disordered" evidence="1">
    <location>
        <begin position="628"/>
        <end position="684"/>
    </location>
</feature>
<feature type="compositionally biased region" description="Low complexity" evidence="1">
    <location>
        <begin position="460"/>
        <end position="474"/>
    </location>
</feature>
<dbReference type="Proteomes" id="UP000078512">
    <property type="component" value="Unassembled WGS sequence"/>
</dbReference>
<feature type="compositionally biased region" description="Low complexity" evidence="1">
    <location>
        <begin position="219"/>
        <end position="246"/>
    </location>
</feature>
<feature type="region of interest" description="Disordered" evidence="1">
    <location>
        <begin position="1061"/>
        <end position="1099"/>
    </location>
</feature>
<evidence type="ECO:0000313" key="3">
    <source>
        <dbReference type="Proteomes" id="UP000078512"/>
    </source>
</evidence>
<evidence type="ECO:0000256" key="1">
    <source>
        <dbReference type="SAM" id="MobiDB-lite"/>
    </source>
</evidence>
<feature type="region of interest" description="Disordered" evidence="1">
    <location>
        <begin position="45"/>
        <end position="93"/>
    </location>
</feature>
<dbReference type="AlphaFoldDB" id="A0A197JDK9"/>